<proteinExistence type="predicted"/>
<dbReference type="PROSITE" id="PS51257">
    <property type="entry name" value="PROKAR_LIPOPROTEIN"/>
    <property type="match status" value="1"/>
</dbReference>
<evidence type="ECO:0008006" key="4">
    <source>
        <dbReference type="Google" id="ProtNLM"/>
    </source>
</evidence>
<feature type="chain" id="PRO_5046124563" description="Lipoprotein" evidence="1">
    <location>
        <begin position="24"/>
        <end position="172"/>
    </location>
</feature>
<dbReference type="Proteomes" id="UP001596208">
    <property type="component" value="Unassembled WGS sequence"/>
</dbReference>
<gene>
    <name evidence="2" type="ORF">ACFPRK_28075</name>
</gene>
<feature type="signal peptide" evidence="1">
    <location>
        <begin position="1"/>
        <end position="23"/>
    </location>
</feature>
<reference evidence="3" key="1">
    <citation type="journal article" date="2019" name="Int. J. Syst. Evol. Microbiol.">
        <title>The Global Catalogue of Microorganisms (GCM) 10K type strain sequencing project: providing services to taxonomists for standard genome sequencing and annotation.</title>
        <authorList>
            <consortium name="The Broad Institute Genomics Platform"/>
            <consortium name="The Broad Institute Genome Sequencing Center for Infectious Disease"/>
            <person name="Wu L."/>
            <person name="Ma J."/>
        </authorList>
    </citation>
    <scope>NUCLEOTIDE SEQUENCE [LARGE SCALE GENOMIC DNA]</scope>
    <source>
        <strain evidence="3">CGMCC 4.1721</strain>
    </source>
</reference>
<evidence type="ECO:0000313" key="3">
    <source>
        <dbReference type="Proteomes" id="UP001596208"/>
    </source>
</evidence>
<evidence type="ECO:0000313" key="2">
    <source>
        <dbReference type="EMBL" id="MFC5174417.1"/>
    </source>
</evidence>
<accession>A0ABW0BBQ3</accession>
<organism evidence="2 3">
    <name type="scientific">Streptomyces mutomycini</name>
    <dbReference type="NCBI Taxonomy" id="284036"/>
    <lineage>
        <taxon>Bacteria</taxon>
        <taxon>Bacillati</taxon>
        <taxon>Actinomycetota</taxon>
        <taxon>Actinomycetes</taxon>
        <taxon>Kitasatosporales</taxon>
        <taxon>Streptomycetaceae</taxon>
        <taxon>Streptomyces</taxon>
    </lineage>
</organism>
<sequence length="172" mass="17874">MRGTRRGTAAVAVVAAGFMTATAGCGLVGDSEGVAAASPEPTPPFTTRTAADEIAGLALAGGLPEGDTSTAGLPRGGWRTCVAPWTGDAPAAEAAGAFEATVLRLRQHDWELVSSHSEQDITYRTLAKRGWKLYARHYTADTSEAGQAVSLTAVEDGCRLPRKVRGDYEDPA</sequence>
<comment type="caution">
    <text evidence="2">The sequence shown here is derived from an EMBL/GenBank/DDBJ whole genome shotgun (WGS) entry which is preliminary data.</text>
</comment>
<dbReference type="EMBL" id="JBHSKI010000015">
    <property type="protein sequence ID" value="MFC5174417.1"/>
    <property type="molecule type" value="Genomic_DNA"/>
</dbReference>
<protein>
    <recommendedName>
        <fullName evidence="4">Lipoprotein</fullName>
    </recommendedName>
</protein>
<dbReference type="RefSeq" id="WP_234351748.1">
    <property type="nucleotide sequence ID" value="NZ_JBFADZ010000005.1"/>
</dbReference>
<keyword evidence="1" id="KW-0732">Signal</keyword>
<evidence type="ECO:0000256" key="1">
    <source>
        <dbReference type="SAM" id="SignalP"/>
    </source>
</evidence>
<keyword evidence="3" id="KW-1185">Reference proteome</keyword>
<name>A0ABW0BBQ3_9ACTN</name>